<accession>A0A672YBA1</accession>
<reference evidence="2" key="3">
    <citation type="submission" date="2025-09" db="UniProtKB">
        <authorList>
            <consortium name="Ensembl"/>
        </authorList>
    </citation>
    <scope>IDENTIFICATION</scope>
</reference>
<keyword evidence="1" id="KW-1133">Transmembrane helix</keyword>
<protein>
    <recommendedName>
        <fullName evidence="4">Solute carrier family 22 member 5</fullName>
    </recommendedName>
</protein>
<keyword evidence="1" id="KW-0812">Transmembrane</keyword>
<evidence type="ECO:0008006" key="4">
    <source>
        <dbReference type="Google" id="ProtNLM"/>
    </source>
</evidence>
<dbReference type="Proteomes" id="UP000472271">
    <property type="component" value="Chromosome 14"/>
</dbReference>
<keyword evidence="1" id="KW-0472">Membrane</keyword>
<sequence length="131" mass="14829">MSTYDEATAFLGNWGRFQQIIFFLLCFSATPNGARVMFLVFATAVPRHHCLIPEVNLTEDWLNAVIPKKVVNGEEELSRCSRYRLDVVRNLSAQGYVPGRDVNLTDLEQESCVDGWSYSTDIYQSTVVSEV</sequence>
<name>A0A672YBA1_9TELE</name>
<organism evidence="2 3">
    <name type="scientific">Sphaeramia orbicularis</name>
    <name type="common">orbiculate cardinalfish</name>
    <dbReference type="NCBI Taxonomy" id="375764"/>
    <lineage>
        <taxon>Eukaryota</taxon>
        <taxon>Metazoa</taxon>
        <taxon>Chordata</taxon>
        <taxon>Craniata</taxon>
        <taxon>Vertebrata</taxon>
        <taxon>Euteleostomi</taxon>
        <taxon>Actinopterygii</taxon>
        <taxon>Neopterygii</taxon>
        <taxon>Teleostei</taxon>
        <taxon>Neoteleostei</taxon>
        <taxon>Acanthomorphata</taxon>
        <taxon>Gobiaria</taxon>
        <taxon>Kurtiformes</taxon>
        <taxon>Apogonoidei</taxon>
        <taxon>Apogonidae</taxon>
        <taxon>Apogoninae</taxon>
        <taxon>Sphaeramia</taxon>
    </lineage>
</organism>
<keyword evidence="3" id="KW-1185">Reference proteome</keyword>
<dbReference type="AlphaFoldDB" id="A0A672YBA1"/>
<evidence type="ECO:0000256" key="1">
    <source>
        <dbReference type="SAM" id="Phobius"/>
    </source>
</evidence>
<feature type="transmembrane region" description="Helical" evidence="1">
    <location>
        <begin position="20"/>
        <end position="42"/>
    </location>
</feature>
<reference evidence="2" key="1">
    <citation type="submission" date="2019-06" db="EMBL/GenBank/DDBJ databases">
        <authorList>
            <consortium name="Wellcome Sanger Institute Data Sharing"/>
        </authorList>
    </citation>
    <scope>NUCLEOTIDE SEQUENCE [LARGE SCALE GENOMIC DNA]</scope>
</reference>
<evidence type="ECO:0000313" key="3">
    <source>
        <dbReference type="Proteomes" id="UP000472271"/>
    </source>
</evidence>
<reference evidence="2" key="2">
    <citation type="submission" date="2025-08" db="UniProtKB">
        <authorList>
            <consortium name="Ensembl"/>
        </authorList>
    </citation>
    <scope>IDENTIFICATION</scope>
</reference>
<dbReference type="Ensembl" id="ENSSORT00005001924.1">
    <property type="protein sequence ID" value="ENSSORP00005001869.1"/>
    <property type="gene ID" value="ENSSORG00005001174.1"/>
</dbReference>
<dbReference type="InParanoid" id="A0A672YBA1"/>
<evidence type="ECO:0000313" key="2">
    <source>
        <dbReference type="Ensembl" id="ENSSORP00005001869.1"/>
    </source>
</evidence>
<proteinExistence type="predicted"/>